<gene>
    <name evidence="8 10" type="primary">recO</name>
    <name evidence="10" type="ORF">ACFO3I_01470</name>
</gene>
<evidence type="ECO:0000256" key="5">
    <source>
        <dbReference type="ARBA" id="ARBA00023172"/>
    </source>
</evidence>
<protein>
    <recommendedName>
        <fullName evidence="3 8">DNA repair protein RecO</fullName>
    </recommendedName>
    <alternativeName>
        <fullName evidence="7 8">Recombination protein O</fullName>
    </alternativeName>
</protein>
<evidence type="ECO:0000256" key="2">
    <source>
        <dbReference type="ARBA" id="ARBA00007452"/>
    </source>
</evidence>
<dbReference type="Gene3D" id="1.20.1440.120">
    <property type="entry name" value="Recombination protein O, C-terminal domain"/>
    <property type="match status" value="1"/>
</dbReference>
<name>A0ABV9JG47_9GAMM</name>
<dbReference type="InterPro" id="IPR012340">
    <property type="entry name" value="NA-bd_OB-fold"/>
</dbReference>
<sequence length="227" mass="25528">MQGDVWPGYVLHSHAYKEQQLLLQLLLPELGRVSAVVRKSSGKSKSRLSWQPFQLLQLQLTGRSELKTVSFAEEAAPAQALQGELLFAGLYLNELICRLWPSQTHSDQLFQLYHHTLQLLPEQPLEPCLRQFEFALLAELDAPLDWVQDAAGAELKPGFYYQWWPELGWQQASSGWLGADLLAIGQADWQPQSLKAAKSLSRALLAPLLGTKPLTSRTLFQQLKDNG</sequence>
<comment type="similarity">
    <text evidence="2 8">Belongs to the RecO family.</text>
</comment>
<dbReference type="PANTHER" id="PTHR33991:SF1">
    <property type="entry name" value="DNA REPAIR PROTEIN RECO"/>
    <property type="match status" value="1"/>
</dbReference>
<keyword evidence="11" id="KW-1185">Reference proteome</keyword>
<dbReference type="Pfam" id="PF11967">
    <property type="entry name" value="RecO_N"/>
    <property type="match status" value="1"/>
</dbReference>
<evidence type="ECO:0000313" key="11">
    <source>
        <dbReference type="Proteomes" id="UP001595962"/>
    </source>
</evidence>
<evidence type="ECO:0000256" key="1">
    <source>
        <dbReference type="ARBA" id="ARBA00003065"/>
    </source>
</evidence>
<evidence type="ECO:0000256" key="7">
    <source>
        <dbReference type="ARBA" id="ARBA00033409"/>
    </source>
</evidence>
<keyword evidence="4 8" id="KW-0227">DNA damage</keyword>
<dbReference type="InterPro" id="IPR003717">
    <property type="entry name" value="RecO"/>
</dbReference>
<evidence type="ECO:0000259" key="9">
    <source>
        <dbReference type="Pfam" id="PF11967"/>
    </source>
</evidence>
<evidence type="ECO:0000256" key="3">
    <source>
        <dbReference type="ARBA" id="ARBA00021310"/>
    </source>
</evidence>
<proteinExistence type="inferred from homology"/>
<evidence type="ECO:0000256" key="8">
    <source>
        <dbReference type="HAMAP-Rule" id="MF_00201"/>
    </source>
</evidence>
<accession>A0ABV9JG47</accession>
<dbReference type="InterPro" id="IPR022572">
    <property type="entry name" value="DNA_rep/recomb_RecO_N"/>
</dbReference>
<evidence type="ECO:0000256" key="6">
    <source>
        <dbReference type="ARBA" id="ARBA00023204"/>
    </source>
</evidence>
<dbReference type="Proteomes" id="UP001595962">
    <property type="component" value="Unassembled WGS sequence"/>
</dbReference>
<evidence type="ECO:0000313" key="10">
    <source>
        <dbReference type="EMBL" id="MFC4653685.1"/>
    </source>
</evidence>
<evidence type="ECO:0000256" key="4">
    <source>
        <dbReference type="ARBA" id="ARBA00022763"/>
    </source>
</evidence>
<dbReference type="Gene3D" id="2.40.50.140">
    <property type="entry name" value="Nucleic acid-binding proteins"/>
    <property type="match status" value="1"/>
</dbReference>
<comment type="caution">
    <text evidence="10">The sequence shown here is derived from an EMBL/GenBank/DDBJ whole genome shotgun (WGS) entry which is preliminary data.</text>
</comment>
<organism evidence="10 11">
    <name type="scientific">Rheinheimera marina</name>
    <dbReference type="NCBI Taxonomy" id="1774958"/>
    <lineage>
        <taxon>Bacteria</taxon>
        <taxon>Pseudomonadati</taxon>
        <taxon>Pseudomonadota</taxon>
        <taxon>Gammaproteobacteria</taxon>
        <taxon>Chromatiales</taxon>
        <taxon>Chromatiaceae</taxon>
        <taxon>Rheinheimera</taxon>
    </lineage>
</organism>
<dbReference type="HAMAP" id="MF_00201">
    <property type="entry name" value="RecO"/>
    <property type="match status" value="1"/>
</dbReference>
<comment type="function">
    <text evidence="1 8">Involved in DNA repair and RecF pathway recombination.</text>
</comment>
<dbReference type="PANTHER" id="PTHR33991">
    <property type="entry name" value="DNA REPAIR PROTEIN RECO"/>
    <property type="match status" value="1"/>
</dbReference>
<keyword evidence="5 8" id="KW-0233">DNA recombination</keyword>
<dbReference type="RefSeq" id="WP_377331157.1">
    <property type="nucleotide sequence ID" value="NZ_JBHSGB010000001.1"/>
</dbReference>
<dbReference type="NCBIfam" id="TIGR00613">
    <property type="entry name" value="reco"/>
    <property type="match status" value="1"/>
</dbReference>
<reference evidence="11" key="1">
    <citation type="journal article" date="2019" name="Int. J. Syst. Evol. Microbiol.">
        <title>The Global Catalogue of Microorganisms (GCM) 10K type strain sequencing project: providing services to taxonomists for standard genome sequencing and annotation.</title>
        <authorList>
            <consortium name="The Broad Institute Genomics Platform"/>
            <consortium name="The Broad Institute Genome Sequencing Center for Infectious Disease"/>
            <person name="Wu L."/>
            <person name="Ma J."/>
        </authorList>
    </citation>
    <scope>NUCLEOTIDE SEQUENCE [LARGE SCALE GENOMIC DNA]</scope>
    <source>
        <strain evidence="11">DT28</strain>
    </source>
</reference>
<dbReference type="EMBL" id="JBHSGB010000001">
    <property type="protein sequence ID" value="MFC4653685.1"/>
    <property type="molecule type" value="Genomic_DNA"/>
</dbReference>
<dbReference type="SUPFAM" id="SSF50249">
    <property type="entry name" value="Nucleic acid-binding proteins"/>
    <property type="match status" value="1"/>
</dbReference>
<dbReference type="Pfam" id="PF02565">
    <property type="entry name" value="RecO_C"/>
    <property type="match status" value="1"/>
</dbReference>
<feature type="domain" description="DNA replication/recombination mediator RecO N-terminal" evidence="9">
    <location>
        <begin position="7"/>
        <end position="73"/>
    </location>
</feature>
<keyword evidence="6 8" id="KW-0234">DNA repair</keyword>
<dbReference type="InterPro" id="IPR042242">
    <property type="entry name" value="RecO_C"/>
</dbReference>